<dbReference type="PROSITE" id="PS50949">
    <property type="entry name" value="HTH_GNTR"/>
    <property type="match status" value="1"/>
</dbReference>
<comment type="caution">
    <text evidence="5">The sequence shown here is derived from an EMBL/GenBank/DDBJ whole genome shotgun (WGS) entry which is preliminary data.</text>
</comment>
<dbReference type="EMBL" id="BMHQ01000003">
    <property type="protein sequence ID" value="GGE12629.1"/>
    <property type="molecule type" value="Genomic_DNA"/>
</dbReference>
<dbReference type="PANTHER" id="PTHR43537">
    <property type="entry name" value="TRANSCRIPTIONAL REGULATOR, GNTR FAMILY"/>
    <property type="match status" value="1"/>
</dbReference>
<sequence>MTTKMRIDTSLPNQIANFIIEQIVNNQFGPGEQLREGELAEQFGTSRAPVREAFYILEVAGLVERKPRRGSFVKEYSKAELIDLLELRNLMELMALERFDLRRSATPLHEMQRIVASMRELVAQRDKAGYSHLNQQFHECIIRFAGSKLIETHYDRLTTPLRVLIKLSWENNTLDRSLEDHQQIVDVLLREDAGEAKRLLDAHNRGTIHRLEVYFQSS</sequence>
<proteinExistence type="predicted"/>
<dbReference type="CDD" id="cd07377">
    <property type="entry name" value="WHTH_GntR"/>
    <property type="match status" value="1"/>
</dbReference>
<dbReference type="InterPro" id="IPR000524">
    <property type="entry name" value="Tscrpt_reg_HTH_GntR"/>
</dbReference>
<dbReference type="InterPro" id="IPR036390">
    <property type="entry name" value="WH_DNA-bd_sf"/>
</dbReference>
<gene>
    <name evidence="5" type="ORF">GCM10011571_12570</name>
</gene>
<dbReference type="SUPFAM" id="SSF46785">
    <property type="entry name" value="Winged helix' DNA-binding domain"/>
    <property type="match status" value="1"/>
</dbReference>
<dbReference type="Proteomes" id="UP000625210">
    <property type="component" value="Unassembled WGS sequence"/>
</dbReference>
<keyword evidence="6" id="KW-1185">Reference proteome</keyword>
<organism evidence="5 6">
    <name type="scientific">Marinithermofilum abyssi</name>
    <dbReference type="NCBI Taxonomy" id="1571185"/>
    <lineage>
        <taxon>Bacteria</taxon>
        <taxon>Bacillati</taxon>
        <taxon>Bacillota</taxon>
        <taxon>Bacilli</taxon>
        <taxon>Bacillales</taxon>
        <taxon>Thermoactinomycetaceae</taxon>
        <taxon>Marinithermofilum</taxon>
    </lineage>
</organism>
<accession>A0A8J2VCQ7</accession>
<dbReference type="InterPro" id="IPR011711">
    <property type="entry name" value="GntR_C"/>
</dbReference>
<dbReference type="SUPFAM" id="SSF48008">
    <property type="entry name" value="GntR ligand-binding domain-like"/>
    <property type="match status" value="1"/>
</dbReference>
<keyword evidence="3" id="KW-0804">Transcription</keyword>
<protein>
    <submittedName>
        <fullName evidence="5">GntR family transcriptional regulator</fullName>
    </submittedName>
</protein>
<dbReference type="AlphaFoldDB" id="A0A8J2VCQ7"/>
<evidence type="ECO:0000259" key="4">
    <source>
        <dbReference type="PROSITE" id="PS50949"/>
    </source>
</evidence>
<evidence type="ECO:0000256" key="3">
    <source>
        <dbReference type="ARBA" id="ARBA00023163"/>
    </source>
</evidence>
<dbReference type="GO" id="GO:0003700">
    <property type="term" value="F:DNA-binding transcription factor activity"/>
    <property type="evidence" value="ECO:0007669"/>
    <property type="project" value="InterPro"/>
</dbReference>
<dbReference type="InterPro" id="IPR036388">
    <property type="entry name" value="WH-like_DNA-bd_sf"/>
</dbReference>
<dbReference type="InterPro" id="IPR008920">
    <property type="entry name" value="TF_FadR/GntR_C"/>
</dbReference>
<dbReference type="Gene3D" id="1.20.120.530">
    <property type="entry name" value="GntR ligand-binding domain-like"/>
    <property type="match status" value="1"/>
</dbReference>
<dbReference type="Pfam" id="PF00392">
    <property type="entry name" value="GntR"/>
    <property type="match status" value="1"/>
</dbReference>
<evidence type="ECO:0000256" key="2">
    <source>
        <dbReference type="ARBA" id="ARBA00023125"/>
    </source>
</evidence>
<keyword evidence="1" id="KW-0805">Transcription regulation</keyword>
<dbReference type="SMART" id="SM00895">
    <property type="entry name" value="FCD"/>
    <property type="match status" value="1"/>
</dbReference>
<dbReference type="Pfam" id="PF07729">
    <property type="entry name" value="FCD"/>
    <property type="match status" value="1"/>
</dbReference>
<dbReference type="Gene3D" id="1.10.10.10">
    <property type="entry name" value="Winged helix-like DNA-binding domain superfamily/Winged helix DNA-binding domain"/>
    <property type="match status" value="1"/>
</dbReference>
<reference evidence="5" key="2">
    <citation type="submission" date="2020-09" db="EMBL/GenBank/DDBJ databases">
        <authorList>
            <person name="Sun Q."/>
            <person name="Zhou Y."/>
        </authorList>
    </citation>
    <scope>NUCLEOTIDE SEQUENCE</scope>
    <source>
        <strain evidence="5">CGMCC 1.15179</strain>
    </source>
</reference>
<dbReference type="SMART" id="SM00345">
    <property type="entry name" value="HTH_GNTR"/>
    <property type="match status" value="1"/>
</dbReference>
<evidence type="ECO:0000313" key="6">
    <source>
        <dbReference type="Proteomes" id="UP000625210"/>
    </source>
</evidence>
<name>A0A8J2VCQ7_9BACL</name>
<keyword evidence="2" id="KW-0238">DNA-binding</keyword>
<dbReference type="GO" id="GO:0003677">
    <property type="term" value="F:DNA binding"/>
    <property type="evidence" value="ECO:0007669"/>
    <property type="project" value="UniProtKB-KW"/>
</dbReference>
<dbReference type="RefSeq" id="WP_188647029.1">
    <property type="nucleotide sequence ID" value="NZ_BMHQ01000003.1"/>
</dbReference>
<evidence type="ECO:0000313" key="5">
    <source>
        <dbReference type="EMBL" id="GGE12629.1"/>
    </source>
</evidence>
<feature type="domain" description="HTH gntR-type" evidence="4">
    <location>
        <begin position="9"/>
        <end position="76"/>
    </location>
</feature>
<reference evidence="5" key="1">
    <citation type="journal article" date="2014" name="Int. J. Syst. Evol. Microbiol.">
        <title>Complete genome sequence of Corynebacterium casei LMG S-19264T (=DSM 44701T), isolated from a smear-ripened cheese.</title>
        <authorList>
            <consortium name="US DOE Joint Genome Institute (JGI-PGF)"/>
            <person name="Walter F."/>
            <person name="Albersmeier A."/>
            <person name="Kalinowski J."/>
            <person name="Ruckert C."/>
        </authorList>
    </citation>
    <scope>NUCLEOTIDE SEQUENCE</scope>
    <source>
        <strain evidence="5">CGMCC 1.15179</strain>
    </source>
</reference>
<evidence type="ECO:0000256" key="1">
    <source>
        <dbReference type="ARBA" id="ARBA00023015"/>
    </source>
</evidence>
<dbReference type="PANTHER" id="PTHR43537:SF5">
    <property type="entry name" value="UXU OPERON TRANSCRIPTIONAL REGULATOR"/>
    <property type="match status" value="1"/>
</dbReference>